<organism evidence="2 3">
    <name type="scientific">Romanomermis culicivorax</name>
    <name type="common">Nematode worm</name>
    <dbReference type="NCBI Taxonomy" id="13658"/>
    <lineage>
        <taxon>Eukaryota</taxon>
        <taxon>Metazoa</taxon>
        <taxon>Ecdysozoa</taxon>
        <taxon>Nematoda</taxon>
        <taxon>Enoplea</taxon>
        <taxon>Dorylaimia</taxon>
        <taxon>Mermithida</taxon>
        <taxon>Mermithoidea</taxon>
        <taxon>Mermithidae</taxon>
        <taxon>Romanomermis</taxon>
    </lineage>
</organism>
<protein>
    <submittedName>
        <fullName evidence="3">Non-haem dioxygenase N-terminal domain-containing protein</fullName>
    </submittedName>
</protein>
<dbReference type="AlphaFoldDB" id="A0A915HSV7"/>
<accession>A0A915HSV7</accession>
<dbReference type="Pfam" id="PF14226">
    <property type="entry name" value="DIOX_N"/>
    <property type="match status" value="1"/>
</dbReference>
<reference evidence="3" key="1">
    <citation type="submission" date="2022-11" db="UniProtKB">
        <authorList>
            <consortium name="WormBaseParasite"/>
        </authorList>
    </citation>
    <scope>IDENTIFICATION</scope>
</reference>
<feature type="domain" description="Non-haem dioxygenase N-terminal" evidence="1">
    <location>
        <begin position="32"/>
        <end position="105"/>
    </location>
</feature>
<dbReference type="SUPFAM" id="SSF51197">
    <property type="entry name" value="Clavaminate synthase-like"/>
    <property type="match status" value="1"/>
</dbReference>
<keyword evidence="2" id="KW-1185">Reference proteome</keyword>
<evidence type="ECO:0000259" key="1">
    <source>
        <dbReference type="Pfam" id="PF14226"/>
    </source>
</evidence>
<evidence type="ECO:0000313" key="2">
    <source>
        <dbReference type="Proteomes" id="UP000887565"/>
    </source>
</evidence>
<dbReference type="InterPro" id="IPR026992">
    <property type="entry name" value="DIOX_N"/>
</dbReference>
<dbReference type="Gene3D" id="2.60.120.330">
    <property type="entry name" value="B-lactam Antibiotic, Isopenicillin N Synthase, Chain"/>
    <property type="match status" value="1"/>
</dbReference>
<dbReference type="WBParaSite" id="nRc.2.0.1.t04844-RA">
    <property type="protein sequence ID" value="nRc.2.0.1.t04844-RA"/>
    <property type="gene ID" value="nRc.2.0.1.g04844"/>
</dbReference>
<dbReference type="InterPro" id="IPR027443">
    <property type="entry name" value="IPNS-like_sf"/>
</dbReference>
<name>A0A915HSV7_ROMCU</name>
<sequence length="111" mass="12664">MREPERTPAHMGYTGFSPIMSHESASLINNDIPVISLKSLISCDDPDCPNWRVMADQIDQALSSFTCFFIVDHGIEDELCKKVLKDLTTFFEKPVKEKLIYELKKSNNILI</sequence>
<evidence type="ECO:0000313" key="3">
    <source>
        <dbReference type="WBParaSite" id="nRc.2.0.1.t04844-RA"/>
    </source>
</evidence>
<proteinExistence type="predicted"/>
<dbReference type="Proteomes" id="UP000887565">
    <property type="component" value="Unplaced"/>
</dbReference>